<sequence length="169" mass="18618">MAVTVSQALWFLPFILPICLFVAWSDMKFMRIPNRSVLLLLGMFAIVGLLALPLLDYAWRWVHVIAVLAVGFVMSSAGLVGAGDAKFAAAMAPFVALQDALLVVVLFSAILLGAFATHRLARMLPAVRRLTPDWESWTRKRDFPMGLALSGTLIFYFLLPVLLPQVTLS</sequence>
<proteinExistence type="predicted"/>
<feature type="transmembrane region" description="Helical" evidence="1">
    <location>
        <begin position="6"/>
        <end position="25"/>
    </location>
</feature>
<evidence type="ECO:0000259" key="2">
    <source>
        <dbReference type="Pfam" id="PF01478"/>
    </source>
</evidence>
<dbReference type="Pfam" id="PF01478">
    <property type="entry name" value="Peptidase_A24"/>
    <property type="match status" value="1"/>
</dbReference>
<dbReference type="RefSeq" id="WP_012177794.1">
    <property type="nucleotide sequence ID" value="NC_009952.1"/>
</dbReference>
<feature type="transmembrane region" description="Helical" evidence="1">
    <location>
        <begin position="143"/>
        <end position="163"/>
    </location>
</feature>
<dbReference type="KEGG" id="dsh:Dshi_1121"/>
<accession>A8LHR6</accession>
<dbReference type="AlphaFoldDB" id="A8LHR6"/>
<reference evidence="4" key="1">
    <citation type="journal article" date="2010" name="ISME J.">
        <title>The complete genome sequence of the algal symbiont Dinoroseobacter shibae: a hitchhiker's guide to life in the sea.</title>
        <authorList>
            <person name="Wagner-Dobler I."/>
            <person name="Ballhausen B."/>
            <person name="Berger M."/>
            <person name="Brinkhoff T."/>
            <person name="Buchholz I."/>
            <person name="Bunk B."/>
            <person name="Cypionka H."/>
            <person name="Daniel R."/>
            <person name="Drepper T."/>
            <person name="Gerdts G."/>
            <person name="Hahnke S."/>
            <person name="Han C."/>
            <person name="Jahn D."/>
            <person name="Kalhoefer D."/>
            <person name="Kiss H."/>
            <person name="Klenk H.P."/>
            <person name="Kyrpides N."/>
            <person name="Liebl W."/>
            <person name="Liesegang H."/>
            <person name="Meincke L."/>
            <person name="Pati A."/>
            <person name="Petersen J."/>
            <person name="Piekarski T."/>
            <person name="Pommerenke C."/>
            <person name="Pradella S."/>
            <person name="Pukall R."/>
            <person name="Rabus R."/>
            <person name="Stackebrandt E."/>
            <person name="Thole S."/>
            <person name="Thompson L."/>
            <person name="Tielen P."/>
            <person name="Tomasch J."/>
            <person name="von Jan M."/>
            <person name="Wanphrut N."/>
            <person name="Wichels A."/>
            <person name="Zech H."/>
            <person name="Simon M."/>
        </authorList>
    </citation>
    <scope>NUCLEOTIDE SEQUENCE [LARGE SCALE GENOMIC DNA]</scope>
    <source>
        <strain evidence="4">DSM 16493 / NCIMB 14021 / DFL 12</strain>
    </source>
</reference>
<name>A8LHR6_DINSH</name>
<evidence type="ECO:0000313" key="4">
    <source>
        <dbReference type="Proteomes" id="UP000006833"/>
    </source>
</evidence>
<dbReference type="GO" id="GO:0004190">
    <property type="term" value="F:aspartic-type endopeptidase activity"/>
    <property type="evidence" value="ECO:0007669"/>
    <property type="project" value="InterPro"/>
</dbReference>
<feature type="transmembrane region" description="Helical" evidence="1">
    <location>
        <begin position="37"/>
        <end position="55"/>
    </location>
</feature>
<dbReference type="OrthoDB" id="7709484at2"/>
<dbReference type="InterPro" id="IPR000045">
    <property type="entry name" value="Prepilin_IV_endopep_pep"/>
</dbReference>
<feature type="transmembrane region" description="Helical" evidence="1">
    <location>
        <begin position="94"/>
        <end position="116"/>
    </location>
</feature>
<dbReference type="Gene3D" id="1.20.120.1220">
    <property type="match status" value="1"/>
</dbReference>
<dbReference type="GO" id="GO:0016020">
    <property type="term" value="C:membrane"/>
    <property type="evidence" value="ECO:0007669"/>
    <property type="project" value="InterPro"/>
</dbReference>
<evidence type="ECO:0000256" key="1">
    <source>
        <dbReference type="SAM" id="Phobius"/>
    </source>
</evidence>
<organism evidence="3 4">
    <name type="scientific">Dinoroseobacter shibae (strain DSM 16493 / NCIMB 14021 / DFL 12)</name>
    <dbReference type="NCBI Taxonomy" id="398580"/>
    <lineage>
        <taxon>Bacteria</taxon>
        <taxon>Pseudomonadati</taxon>
        <taxon>Pseudomonadota</taxon>
        <taxon>Alphaproteobacteria</taxon>
        <taxon>Rhodobacterales</taxon>
        <taxon>Roseobacteraceae</taxon>
        <taxon>Dinoroseobacter</taxon>
    </lineage>
</organism>
<dbReference type="EMBL" id="CP000830">
    <property type="protein sequence ID" value="ABV92863.1"/>
    <property type="molecule type" value="Genomic_DNA"/>
</dbReference>
<keyword evidence="1" id="KW-0472">Membrane</keyword>
<feature type="transmembrane region" description="Helical" evidence="1">
    <location>
        <begin position="61"/>
        <end position="82"/>
    </location>
</feature>
<keyword evidence="4" id="KW-1185">Reference proteome</keyword>
<dbReference type="eggNOG" id="COG4960">
    <property type="taxonomic scope" value="Bacteria"/>
</dbReference>
<gene>
    <name evidence="3" type="ordered locus">Dshi_1121</name>
</gene>
<dbReference type="Proteomes" id="UP000006833">
    <property type="component" value="Chromosome"/>
</dbReference>
<dbReference type="STRING" id="398580.Dshi_1121"/>
<dbReference type="HOGENOM" id="CLU_1625078_0_0_5"/>
<feature type="domain" description="Prepilin type IV endopeptidase peptidase" evidence="2">
    <location>
        <begin position="15"/>
        <end position="115"/>
    </location>
</feature>
<keyword evidence="1" id="KW-0812">Transmembrane</keyword>
<keyword evidence="1" id="KW-1133">Transmembrane helix</keyword>
<evidence type="ECO:0000313" key="3">
    <source>
        <dbReference type="EMBL" id="ABV92863.1"/>
    </source>
</evidence>
<protein>
    <submittedName>
        <fullName evidence="3">Peptidase A24A prepilin type IV</fullName>
    </submittedName>
</protein>